<dbReference type="PANTHER" id="PTHR43201:SF5">
    <property type="entry name" value="MEDIUM-CHAIN ACYL-COA LIGASE ACSF2, MITOCHONDRIAL"/>
    <property type="match status" value="1"/>
</dbReference>
<dbReference type="EC" id="6.2.1.2" evidence="4"/>
<evidence type="ECO:0000256" key="1">
    <source>
        <dbReference type="ARBA" id="ARBA00006432"/>
    </source>
</evidence>
<feature type="domain" description="AMP-dependent synthetase/ligase" evidence="8">
    <location>
        <begin position="269"/>
        <end position="356"/>
    </location>
</feature>
<dbReference type="InterPro" id="IPR042099">
    <property type="entry name" value="ANL_N_sf"/>
</dbReference>
<keyword evidence="2" id="KW-0436">Ligase</keyword>
<dbReference type="Pfam" id="PF00501">
    <property type="entry name" value="AMP-binding"/>
    <property type="match status" value="2"/>
</dbReference>
<dbReference type="Gene3D" id="3.30.300.30">
    <property type="match status" value="1"/>
</dbReference>
<evidence type="ECO:0000259" key="8">
    <source>
        <dbReference type="Pfam" id="PF00501"/>
    </source>
</evidence>
<keyword evidence="11" id="KW-1185">Reference proteome</keyword>
<sequence>MIYVGKWCNLTTMRILARLTNIIALRRRLPVAQFSTSSKRHAQFSYTQGAGTVPLRGVTVGRLLQEQTEKTPDREAVVFPAVGVRKTFAQLLEESDRLAAGLLSLGLKKGDRLGIWGPNTPEWVLAQYATARAGIILVNINPLYRSFELEHVECKAIISDVRFKDQDYYDILLPSLKHVIMMGDDDHPGTWKFSDVMSAGSDEQRRSIVDLQDRLQFDEAINIQFTSGTTGFPKGATLSHHNIVNNAYFTGQILDYHNRPYDAKPWSYLCTSLYGVPTMFIDMLNHPEFHSFDLSTLYTGVMAGSPCPIETMRQVIAKMHMDQVTVCYGTTENSPVTFQSHRDDVIEKRVSTVGTPGELCTRGYIVMLGYWGDEDRTKEAILPDRWYLTGDQAVMDEDGFVRITGRIKDMIIRGGENVYPLEIEQILYTHPKIQDVQVVGVPDKRLGEQICACVILKDKQTATEEEIKEFCKEKGRGHEIVGAPACDLTRDRKHVTGNTTSTVMSMPRGVY</sequence>
<evidence type="ECO:0000256" key="2">
    <source>
        <dbReference type="ARBA" id="ARBA00022598"/>
    </source>
</evidence>
<feature type="domain" description="AMP-binding enzyme C-terminal" evidence="9">
    <location>
        <begin position="422"/>
        <end position="474"/>
    </location>
</feature>
<dbReference type="InterPro" id="IPR045851">
    <property type="entry name" value="AMP-bd_C_sf"/>
</dbReference>
<dbReference type="Gene3D" id="3.40.50.980">
    <property type="match status" value="2"/>
</dbReference>
<evidence type="ECO:0000313" key="11">
    <source>
        <dbReference type="Proteomes" id="UP001164746"/>
    </source>
</evidence>
<comment type="catalytic activity">
    <reaction evidence="7">
        <text>a medium-chain fatty acid + ATP + CoA = a medium-chain fatty acyl-CoA + AMP + diphosphate</text>
        <dbReference type="Rhea" id="RHEA:48340"/>
        <dbReference type="ChEBI" id="CHEBI:30616"/>
        <dbReference type="ChEBI" id="CHEBI:33019"/>
        <dbReference type="ChEBI" id="CHEBI:57287"/>
        <dbReference type="ChEBI" id="CHEBI:59558"/>
        <dbReference type="ChEBI" id="CHEBI:90546"/>
        <dbReference type="ChEBI" id="CHEBI:456215"/>
        <dbReference type="EC" id="6.2.1.2"/>
    </reaction>
</comment>
<evidence type="ECO:0000259" key="9">
    <source>
        <dbReference type="Pfam" id="PF13193"/>
    </source>
</evidence>
<evidence type="ECO:0000256" key="7">
    <source>
        <dbReference type="ARBA" id="ARBA00048277"/>
    </source>
</evidence>
<reference evidence="10" key="1">
    <citation type="submission" date="2022-11" db="EMBL/GenBank/DDBJ databases">
        <title>Centuries of genome instability and evolution in soft-shell clam transmissible cancer (bioRxiv).</title>
        <authorList>
            <person name="Hart S.F.M."/>
            <person name="Yonemitsu M.A."/>
            <person name="Giersch R.M."/>
            <person name="Beal B.F."/>
            <person name="Arriagada G."/>
            <person name="Davis B.W."/>
            <person name="Ostrander E.A."/>
            <person name="Goff S.P."/>
            <person name="Metzger M.J."/>
        </authorList>
    </citation>
    <scope>NUCLEOTIDE SEQUENCE</scope>
    <source>
        <strain evidence="10">MELC-2E11</strain>
        <tissue evidence="10">Siphon/mantle</tissue>
    </source>
</reference>
<dbReference type="PANTHER" id="PTHR43201">
    <property type="entry name" value="ACYL-COA SYNTHETASE"/>
    <property type="match status" value="1"/>
</dbReference>
<dbReference type="InterPro" id="IPR025110">
    <property type="entry name" value="AMP-bd_C"/>
</dbReference>
<evidence type="ECO:0000256" key="4">
    <source>
        <dbReference type="ARBA" id="ARBA00039009"/>
    </source>
</evidence>
<dbReference type="Proteomes" id="UP001164746">
    <property type="component" value="Chromosome 3"/>
</dbReference>
<name>A0ABY7DQC4_MYAAR</name>
<gene>
    <name evidence="10" type="ORF">MAR_023154</name>
</gene>
<dbReference type="SUPFAM" id="SSF56801">
    <property type="entry name" value="Acetyl-CoA synthetase-like"/>
    <property type="match status" value="1"/>
</dbReference>
<dbReference type="PROSITE" id="PS00455">
    <property type="entry name" value="AMP_BINDING"/>
    <property type="match status" value="1"/>
</dbReference>
<dbReference type="EMBL" id="CP111014">
    <property type="protein sequence ID" value="WAQ98781.1"/>
    <property type="molecule type" value="Genomic_DNA"/>
</dbReference>
<dbReference type="Pfam" id="PF13193">
    <property type="entry name" value="AMP-binding_C"/>
    <property type="match status" value="1"/>
</dbReference>
<feature type="domain" description="AMP-dependent synthetase/ligase" evidence="8">
    <location>
        <begin position="64"/>
        <end position="250"/>
    </location>
</feature>
<protein>
    <recommendedName>
        <fullName evidence="5">Medium-chain acyl-CoA ligase ACSF2, mitochondrial</fullName>
        <ecNumber evidence="4">6.2.1.2</ecNumber>
    </recommendedName>
</protein>
<evidence type="ECO:0000256" key="3">
    <source>
        <dbReference type="ARBA" id="ARBA00037247"/>
    </source>
</evidence>
<dbReference type="InterPro" id="IPR000873">
    <property type="entry name" value="AMP-dep_synth/lig_dom"/>
</dbReference>
<dbReference type="InterPro" id="IPR020845">
    <property type="entry name" value="AMP-binding_CS"/>
</dbReference>
<comment type="function">
    <text evidence="3">Acyl-CoA synthases catalyze the initial reaction in fatty acid metabolism, by forming a thioester with CoA. Has some preference toward medium-chain substrates. Plays a role in adipocyte differentiation.</text>
</comment>
<comment type="similarity">
    <text evidence="1">Belongs to the ATP-dependent AMP-binding enzyme family.</text>
</comment>
<proteinExistence type="inferred from homology"/>
<evidence type="ECO:0000256" key="6">
    <source>
        <dbReference type="ARBA" id="ARBA00047319"/>
    </source>
</evidence>
<comment type="catalytic activity">
    <reaction evidence="6">
        <text>octanoate + ATP + CoA = octanoyl-CoA + AMP + diphosphate</text>
        <dbReference type="Rhea" id="RHEA:33631"/>
        <dbReference type="ChEBI" id="CHEBI:25646"/>
        <dbReference type="ChEBI" id="CHEBI:30616"/>
        <dbReference type="ChEBI" id="CHEBI:33019"/>
        <dbReference type="ChEBI" id="CHEBI:57287"/>
        <dbReference type="ChEBI" id="CHEBI:57386"/>
        <dbReference type="ChEBI" id="CHEBI:456215"/>
    </reaction>
</comment>
<accession>A0ABY7DQC4</accession>
<evidence type="ECO:0000313" key="10">
    <source>
        <dbReference type="EMBL" id="WAQ98781.1"/>
    </source>
</evidence>
<organism evidence="10 11">
    <name type="scientific">Mya arenaria</name>
    <name type="common">Soft-shell clam</name>
    <dbReference type="NCBI Taxonomy" id="6604"/>
    <lineage>
        <taxon>Eukaryota</taxon>
        <taxon>Metazoa</taxon>
        <taxon>Spiralia</taxon>
        <taxon>Lophotrochozoa</taxon>
        <taxon>Mollusca</taxon>
        <taxon>Bivalvia</taxon>
        <taxon>Autobranchia</taxon>
        <taxon>Heteroconchia</taxon>
        <taxon>Euheterodonta</taxon>
        <taxon>Imparidentia</taxon>
        <taxon>Neoheterodontei</taxon>
        <taxon>Myida</taxon>
        <taxon>Myoidea</taxon>
        <taxon>Myidae</taxon>
        <taxon>Mya</taxon>
    </lineage>
</organism>
<dbReference type="Gene3D" id="3.40.50.12780">
    <property type="entry name" value="N-terminal domain of ligase-like"/>
    <property type="match status" value="1"/>
</dbReference>
<evidence type="ECO:0000256" key="5">
    <source>
        <dbReference type="ARBA" id="ARBA00039638"/>
    </source>
</evidence>